<comment type="similarity">
    <text evidence="4">Belongs to the TFE family.</text>
</comment>
<evidence type="ECO:0000313" key="7">
    <source>
        <dbReference type="EMBL" id="REE26283.1"/>
    </source>
</evidence>
<dbReference type="Gene3D" id="1.10.10.10">
    <property type="entry name" value="Winged helix-like DNA-binding domain superfamily/Winged helix DNA-binding domain"/>
    <property type="match status" value="1"/>
</dbReference>
<dbReference type="AlphaFoldDB" id="A0A371NB70"/>
<dbReference type="PIRSF" id="PIRSF006373">
    <property type="entry name" value="TF_E_archaea"/>
    <property type="match status" value="1"/>
</dbReference>
<comment type="caution">
    <text evidence="7">The sequence shown here is derived from an EMBL/GenBank/DDBJ whole genome shotgun (WGS) entry which is preliminary data.</text>
</comment>
<dbReference type="InterPro" id="IPR039997">
    <property type="entry name" value="TFE"/>
</dbReference>
<evidence type="ECO:0000256" key="3">
    <source>
        <dbReference type="ARBA" id="ARBA00023163"/>
    </source>
</evidence>
<dbReference type="RefSeq" id="WP_010877276.1">
    <property type="nucleotide sequence ID" value="NZ_QREL01000002.1"/>
</dbReference>
<dbReference type="Proteomes" id="UP000256864">
    <property type="component" value="Unassembled WGS sequence"/>
</dbReference>
<evidence type="ECO:0000259" key="6">
    <source>
        <dbReference type="PROSITE" id="PS51344"/>
    </source>
</evidence>
<dbReference type="GeneID" id="77404061"/>
<dbReference type="PROSITE" id="PS51344">
    <property type="entry name" value="HTH_TFE_IIE"/>
    <property type="match status" value="1"/>
</dbReference>
<keyword evidence="2 4" id="KW-0238">DNA-binding</keyword>
<dbReference type="EMBL" id="QREL01000002">
    <property type="protein sequence ID" value="REE26283.1"/>
    <property type="molecule type" value="Genomic_DNA"/>
</dbReference>
<dbReference type="GO" id="GO:0006355">
    <property type="term" value="P:regulation of DNA-templated transcription"/>
    <property type="evidence" value="ECO:0007669"/>
    <property type="project" value="UniProtKB-UniRule"/>
</dbReference>
<dbReference type="GeneID" id="24854769"/>
<comment type="subunit">
    <text evidence="4">Monomer. Interaction with RNA polymerase subunits RpoF and RpoE is necessary for Tfe stimulatory transcription activity. Able to interact with Tbp and RNA polymerase in the absence of DNA promoter. Interacts both with the preinitiation and elongation complexes.</text>
</comment>
<proteinExistence type="inferred from homology"/>
<keyword evidence="1 4" id="KW-0805">Transcription regulation</keyword>
<evidence type="ECO:0000313" key="8">
    <source>
        <dbReference type="Proteomes" id="UP000256864"/>
    </source>
</evidence>
<keyword evidence="8" id="KW-1185">Reference proteome</keyword>
<evidence type="ECO:0000256" key="5">
    <source>
        <dbReference type="NCBIfam" id="TIGR00373"/>
    </source>
</evidence>
<dbReference type="SMART" id="SM00531">
    <property type="entry name" value="TFIIE"/>
    <property type="match status" value="1"/>
</dbReference>
<keyword evidence="3 4" id="KW-0804">Transcription</keyword>
<dbReference type="InterPro" id="IPR016481">
    <property type="entry name" value="TF_E_archaea"/>
</dbReference>
<protein>
    <recommendedName>
        <fullName evidence="4 5">Transcription factor E</fullName>
        <shortName evidence="4">TFE</shortName>
    </recommendedName>
    <alternativeName>
        <fullName evidence="4">TFIIE subunit alpha homolog</fullName>
    </alternativeName>
    <alternativeName>
        <fullName evidence="4">Transcription initiation factor TFIIE</fullName>
    </alternativeName>
</protein>
<dbReference type="InterPro" id="IPR024550">
    <property type="entry name" value="TFIIEa/SarR/Rpc3_HTH_dom"/>
</dbReference>
<dbReference type="NCBIfam" id="TIGR00373">
    <property type="entry name" value="transcription factor E"/>
    <property type="match status" value="1"/>
</dbReference>
<evidence type="ECO:0000256" key="2">
    <source>
        <dbReference type="ARBA" id="ARBA00023125"/>
    </source>
</evidence>
<dbReference type="PANTHER" id="PTHR13097:SF7">
    <property type="entry name" value="GENERAL TRANSCRIPTION FACTOR IIE SUBUNIT 1"/>
    <property type="match status" value="1"/>
</dbReference>
<dbReference type="GO" id="GO:0003677">
    <property type="term" value="F:DNA binding"/>
    <property type="evidence" value="ECO:0007669"/>
    <property type="project" value="UniProtKB-KW"/>
</dbReference>
<dbReference type="NCBIfam" id="NF004910">
    <property type="entry name" value="PRK06266.1"/>
    <property type="match status" value="1"/>
</dbReference>
<sequence length="178" mass="21164">MIDEQVLQELIHEVITEEEEEEAIPVLECLMKGKVTDEEISEKTQLKLNIVRRILYRLYDAGVASYKRSKDPETQWYTYTWKFEPEKVTEMIKRKHSEIVRKLREALEFEENNMFFVCVNGHYRFTFDEATEENFTCPECGSKMEFMDNSEIIQEIKDELSLYENNGFDSIKTTTINS</sequence>
<dbReference type="HAMAP" id="MF_01909">
    <property type="entry name" value="TFE_arch"/>
    <property type="match status" value="1"/>
</dbReference>
<dbReference type="SUPFAM" id="SSF46785">
    <property type="entry name" value="Winged helix' DNA-binding domain"/>
    <property type="match status" value="1"/>
</dbReference>
<evidence type="ECO:0000256" key="1">
    <source>
        <dbReference type="ARBA" id="ARBA00023015"/>
    </source>
</evidence>
<dbReference type="InterPro" id="IPR017919">
    <property type="entry name" value="TFIIE/TFIIEa_HTH"/>
</dbReference>
<accession>A0A371NB70</accession>
<feature type="domain" description="HTH TFE/IIEalpha-type" evidence="6">
    <location>
        <begin position="3"/>
        <end position="89"/>
    </location>
</feature>
<dbReference type="SMR" id="A0A371NB70"/>
<dbReference type="Pfam" id="PF02002">
    <property type="entry name" value="TFIIE_alpha"/>
    <property type="match status" value="1"/>
</dbReference>
<evidence type="ECO:0000256" key="4">
    <source>
        <dbReference type="HAMAP-Rule" id="MF_01909"/>
    </source>
</evidence>
<dbReference type="PANTHER" id="PTHR13097">
    <property type="entry name" value="TRANSCRIPTION INITIATION FACTOR IIE, ALPHA SUBUNIT"/>
    <property type="match status" value="1"/>
</dbReference>
<reference evidence="7 8" key="1">
    <citation type="submission" date="2018-07" db="EMBL/GenBank/DDBJ databases">
        <title>Genomic Encyclopedia of Type Strains, Phase IV (KMG-IV): sequencing the most valuable type-strain genomes for metagenomic binning, comparative biology and taxonomic classification.</title>
        <authorList>
            <person name="Goeker M."/>
        </authorList>
    </citation>
    <scope>NUCLEOTIDE SEQUENCE [LARGE SCALE GENOMIC DNA]</scope>
    <source>
        <strain evidence="7 8">DSM 7466</strain>
    </source>
</reference>
<name>A0A371NB70_9EURY</name>
<gene>
    <name evidence="4" type="primary">tfe</name>
    <name evidence="7" type="ORF">C7452_1242</name>
</gene>
<comment type="domain">
    <text evidence="4">The winged helix domain is involved in binding to DNA in the preinitiation complex.</text>
</comment>
<dbReference type="GO" id="GO:0006367">
    <property type="term" value="P:transcription initiation at RNA polymerase II promoter"/>
    <property type="evidence" value="ECO:0007669"/>
    <property type="project" value="InterPro"/>
</dbReference>
<dbReference type="InterPro" id="IPR036390">
    <property type="entry name" value="WH_DNA-bd_sf"/>
</dbReference>
<organism evidence="7 8">
    <name type="scientific">Methanothermobacter defluvii</name>
    <dbReference type="NCBI Taxonomy" id="49339"/>
    <lineage>
        <taxon>Archaea</taxon>
        <taxon>Methanobacteriati</taxon>
        <taxon>Methanobacteriota</taxon>
        <taxon>Methanomada group</taxon>
        <taxon>Methanobacteria</taxon>
        <taxon>Methanobacteriales</taxon>
        <taxon>Methanobacteriaceae</taxon>
        <taxon>Methanothermobacter</taxon>
    </lineage>
</organism>
<dbReference type="InterPro" id="IPR002853">
    <property type="entry name" value="TFIIE_asu"/>
</dbReference>
<comment type="function">
    <text evidence="4">Transcription factor that plays a role in the activation of archaeal genes transcribed by RNA polymerase. Facilitates transcription initiation by enhancing TATA-box recognition by TATA-box-binding protein (Tbp), and transcription factor B (Tfb) and RNA polymerase recruitment. Not absolutely required for transcription in vitro, but particularly important in cases where Tbp or Tfb function is not optimal. It dynamically alters the nucleic acid-binding properties of RNA polymerases by stabilizing the initiation complex and destabilizing elongation complexes. Seems to translocate with the RNA polymerase following initiation and acts by binding to the non template strand of the transcription bubble in elongation complexes.</text>
</comment>
<dbReference type="InterPro" id="IPR036388">
    <property type="entry name" value="WH-like_DNA-bd_sf"/>
</dbReference>